<name>A0A922MMZ1_SPOEX</name>
<sequence>MRTRDRLAELQHLASGAAGGVYCDTVQPGQPDAAAKHDAHIQDIFQEVRAAGRSHTPLHYGGRAMLTISSLCSLTAQLIV</sequence>
<proteinExistence type="predicted"/>
<protein>
    <submittedName>
        <fullName evidence="1">Uncharacterized protein</fullName>
    </submittedName>
</protein>
<evidence type="ECO:0000313" key="2">
    <source>
        <dbReference type="Proteomes" id="UP000814243"/>
    </source>
</evidence>
<comment type="caution">
    <text evidence="1">The sequence shown here is derived from an EMBL/GenBank/DDBJ whole genome shotgun (WGS) entry which is preliminary data.</text>
</comment>
<dbReference type="AlphaFoldDB" id="A0A922MMZ1"/>
<reference evidence="1" key="1">
    <citation type="journal article" date="2021" name="G3 (Bethesda)">
        <title>Genome and transcriptome analysis of the beet armyworm Spodoptera exigua reveals targets for pest control. .</title>
        <authorList>
            <person name="Simon S."/>
            <person name="Breeschoten T."/>
            <person name="Jansen H.J."/>
            <person name="Dirks R.P."/>
            <person name="Schranz M.E."/>
            <person name="Ros V.I.D."/>
        </authorList>
    </citation>
    <scope>NUCLEOTIDE SEQUENCE</scope>
    <source>
        <strain evidence="1">TB_SE_WUR_2020</strain>
    </source>
</reference>
<evidence type="ECO:0000313" key="1">
    <source>
        <dbReference type="EMBL" id="KAH9640046.1"/>
    </source>
</evidence>
<dbReference type="Proteomes" id="UP000814243">
    <property type="component" value="Unassembled WGS sequence"/>
</dbReference>
<organism evidence="1 2">
    <name type="scientific">Spodoptera exigua</name>
    <name type="common">Beet armyworm</name>
    <name type="synonym">Noctua fulgens</name>
    <dbReference type="NCBI Taxonomy" id="7107"/>
    <lineage>
        <taxon>Eukaryota</taxon>
        <taxon>Metazoa</taxon>
        <taxon>Ecdysozoa</taxon>
        <taxon>Arthropoda</taxon>
        <taxon>Hexapoda</taxon>
        <taxon>Insecta</taxon>
        <taxon>Pterygota</taxon>
        <taxon>Neoptera</taxon>
        <taxon>Endopterygota</taxon>
        <taxon>Lepidoptera</taxon>
        <taxon>Glossata</taxon>
        <taxon>Ditrysia</taxon>
        <taxon>Noctuoidea</taxon>
        <taxon>Noctuidae</taxon>
        <taxon>Amphipyrinae</taxon>
        <taxon>Spodoptera</taxon>
    </lineage>
</organism>
<accession>A0A922MMZ1</accession>
<dbReference type="EMBL" id="JACEFF010000297">
    <property type="protein sequence ID" value="KAH9640046.1"/>
    <property type="molecule type" value="Genomic_DNA"/>
</dbReference>
<gene>
    <name evidence="1" type="ORF">HF086_008141</name>
</gene>